<evidence type="ECO:0000313" key="2">
    <source>
        <dbReference type="EMBL" id="MBB5576370.1"/>
    </source>
</evidence>
<dbReference type="EMBL" id="JACHBI010000012">
    <property type="protein sequence ID" value="MBB5576370.1"/>
    <property type="molecule type" value="Genomic_DNA"/>
</dbReference>
<feature type="region of interest" description="Disordered" evidence="1">
    <location>
        <begin position="211"/>
        <end position="244"/>
    </location>
</feature>
<protein>
    <submittedName>
        <fullName evidence="2">Phage terminase Nu1 subunit (DNA packaging protein)</fullName>
    </submittedName>
</protein>
<dbReference type="InterPro" id="IPR009057">
    <property type="entry name" value="Homeodomain-like_sf"/>
</dbReference>
<accession>A0A7W8XVI1</accession>
<dbReference type="RefSeq" id="WP_181316080.1">
    <property type="nucleotide sequence ID" value="NZ_JACHBI010000012.1"/>
</dbReference>
<keyword evidence="3" id="KW-1185">Reference proteome</keyword>
<gene>
    <name evidence="2" type="ORF">GGD50_005013</name>
</gene>
<evidence type="ECO:0000313" key="3">
    <source>
        <dbReference type="Proteomes" id="UP000549882"/>
    </source>
</evidence>
<dbReference type="SUPFAM" id="SSF46689">
    <property type="entry name" value="Homeodomain-like"/>
    <property type="match status" value="1"/>
</dbReference>
<reference evidence="2 3" key="1">
    <citation type="submission" date="2020-08" db="EMBL/GenBank/DDBJ databases">
        <title>Genomic Encyclopedia of Type Strains, Phase IV (KMG-V): Genome sequencing to study the core and pangenomes of soil and plant-associated prokaryotes.</title>
        <authorList>
            <person name="Whitman W."/>
        </authorList>
    </citation>
    <scope>NUCLEOTIDE SEQUENCE [LARGE SCALE GENOMIC DNA]</scope>
    <source>
        <strain evidence="2 3">SEMIA 4064</strain>
    </source>
</reference>
<dbReference type="AlphaFoldDB" id="A0A7W8XVI1"/>
<organism evidence="2 3">
    <name type="scientific">Rhizobium paranaense</name>
    <dbReference type="NCBI Taxonomy" id="1650438"/>
    <lineage>
        <taxon>Bacteria</taxon>
        <taxon>Pseudomonadati</taxon>
        <taxon>Pseudomonadota</taxon>
        <taxon>Alphaproteobacteria</taxon>
        <taxon>Hyphomicrobiales</taxon>
        <taxon>Rhizobiaceae</taxon>
        <taxon>Rhizobium/Agrobacterium group</taxon>
        <taxon>Rhizobium</taxon>
    </lineage>
</organism>
<name>A0A7W8XVI1_9HYPH</name>
<proteinExistence type="predicted"/>
<sequence length="244" mass="26369">MAKSYPDELRMQVIAYLDEGHTVREAAEKFSVSASFAAKAHKKHSTAAETTLFAQAEAAASEPEDASNGEMTAAQLADLLGVSKRAISDFVERGIVVKTDRNRFDMAGSVQRYCEHLRMMAAGRTGDGSDALTAERARLAREQADQTALKNAALRRELIAIVDVRNEWTSIGRRIRNGMLSVPSRCRQKLPHLTTYDVDLIDREIRSALTELGNEDDGDSTGDIEAGAVGQSASASEAAAIGLD</sequence>
<comment type="caution">
    <text evidence="2">The sequence shown here is derived from an EMBL/GenBank/DDBJ whole genome shotgun (WGS) entry which is preliminary data.</text>
</comment>
<dbReference type="Proteomes" id="UP000549882">
    <property type="component" value="Unassembled WGS sequence"/>
</dbReference>
<feature type="compositionally biased region" description="Acidic residues" evidence="1">
    <location>
        <begin position="213"/>
        <end position="222"/>
    </location>
</feature>
<evidence type="ECO:0000256" key="1">
    <source>
        <dbReference type="SAM" id="MobiDB-lite"/>
    </source>
</evidence>